<comment type="caution">
    <text evidence="1">The sequence shown here is derived from an EMBL/GenBank/DDBJ whole genome shotgun (WGS) entry which is preliminary data.</text>
</comment>
<dbReference type="Proteomes" id="UP001590950">
    <property type="component" value="Unassembled WGS sequence"/>
</dbReference>
<accession>A0ABR4AGB0</accession>
<reference evidence="1 2" key="1">
    <citation type="submission" date="2024-09" db="EMBL/GenBank/DDBJ databases">
        <title>Rethinking Asexuality: The Enigmatic Case of Functional Sexual Genes in Lepraria (Stereocaulaceae).</title>
        <authorList>
            <person name="Doellman M."/>
            <person name="Sun Y."/>
            <person name="Barcenas-Pena A."/>
            <person name="Lumbsch H.T."/>
            <person name="Grewe F."/>
        </authorList>
    </citation>
    <scope>NUCLEOTIDE SEQUENCE [LARGE SCALE GENOMIC DNA]</scope>
    <source>
        <strain evidence="1 2">Mercado 3170</strain>
    </source>
</reference>
<dbReference type="EMBL" id="JBEFKJ010000008">
    <property type="protein sequence ID" value="KAL2044833.1"/>
    <property type="molecule type" value="Genomic_DNA"/>
</dbReference>
<organism evidence="1 2">
    <name type="scientific">Stereocaulon virgatum</name>
    <dbReference type="NCBI Taxonomy" id="373712"/>
    <lineage>
        <taxon>Eukaryota</taxon>
        <taxon>Fungi</taxon>
        <taxon>Dikarya</taxon>
        <taxon>Ascomycota</taxon>
        <taxon>Pezizomycotina</taxon>
        <taxon>Lecanoromycetes</taxon>
        <taxon>OSLEUM clade</taxon>
        <taxon>Lecanoromycetidae</taxon>
        <taxon>Lecanorales</taxon>
        <taxon>Lecanorineae</taxon>
        <taxon>Stereocaulaceae</taxon>
        <taxon>Stereocaulon</taxon>
    </lineage>
</organism>
<keyword evidence="2" id="KW-1185">Reference proteome</keyword>
<gene>
    <name evidence="1" type="ORF">N7G274_002608</name>
</gene>
<name>A0ABR4AGB0_9LECA</name>
<evidence type="ECO:0000313" key="1">
    <source>
        <dbReference type="EMBL" id="KAL2044833.1"/>
    </source>
</evidence>
<proteinExistence type="predicted"/>
<evidence type="ECO:0000313" key="2">
    <source>
        <dbReference type="Proteomes" id="UP001590950"/>
    </source>
</evidence>
<protein>
    <submittedName>
        <fullName evidence="1">Uncharacterized protein</fullName>
    </submittedName>
</protein>
<sequence length="104" mass="11991">MKQYLTIYEKVLLLLYYCLHLASRLLPIRKHAFPRTVQSSEQPQAYTRLLDSLRGQTVEIRDVENIFSGWPVAISPHLERLRGLANEKLEESVDTISIALPRDG</sequence>